<dbReference type="PRINTS" id="PR00038">
    <property type="entry name" value="HTHLUXR"/>
</dbReference>
<keyword evidence="3" id="KW-0804">Transcription</keyword>
<feature type="domain" description="HTH luxR-type" evidence="4">
    <location>
        <begin position="490"/>
        <end position="555"/>
    </location>
</feature>
<dbReference type="PANTHER" id="PTHR44688:SF16">
    <property type="entry name" value="DNA-BINDING TRANSCRIPTIONAL ACTIVATOR DEVR_DOSR"/>
    <property type="match status" value="1"/>
</dbReference>
<evidence type="ECO:0000256" key="3">
    <source>
        <dbReference type="ARBA" id="ARBA00023163"/>
    </source>
</evidence>
<dbReference type="STRING" id="930152.SAMN05216565_11750"/>
<evidence type="ECO:0000313" key="6">
    <source>
        <dbReference type="Proteomes" id="UP000199159"/>
    </source>
</evidence>
<evidence type="ECO:0000259" key="4">
    <source>
        <dbReference type="PROSITE" id="PS50043"/>
    </source>
</evidence>
<reference evidence="6" key="1">
    <citation type="submission" date="2016-10" db="EMBL/GenBank/DDBJ databases">
        <authorList>
            <person name="Varghese N."/>
            <person name="Submissions S."/>
        </authorList>
    </citation>
    <scope>NUCLEOTIDE SEQUENCE [LARGE SCALE GENOMIC DNA]</scope>
    <source>
        <strain evidence="6">IBRC-M10078</strain>
    </source>
</reference>
<proteinExistence type="predicted"/>
<dbReference type="PROSITE" id="PS50043">
    <property type="entry name" value="HTH_LUXR_2"/>
    <property type="match status" value="1"/>
</dbReference>
<dbReference type="EMBL" id="FNJU01000017">
    <property type="protein sequence ID" value="SDP95013.1"/>
    <property type="molecule type" value="Genomic_DNA"/>
</dbReference>
<dbReference type="InterPro" id="IPR036388">
    <property type="entry name" value="WH-like_DNA-bd_sf"/>
</dbReference>
<evidence type="ECO:0000313" key="5">
    <source>
        <dbReference type="EMBL" id="SDP95013.1"/>
    </source>
</evidence>
<keyword evidence="2" id="KW-0238">DNA-binding</keyword>
<gene>
    <name evidence="5" type="ORF">SAMN05216565_11750</name>
</gene>
<dbReference type="SUPFAM" id="SSF55781">
    <property type="entry name" value="GAF domain-like"/>
    <property type="match status" value="1"/>
</dbReference>
<dbReference type="InterPro" id="IPR016032">
    <property type="entry name" value="Sig_transdc_resp-reg_C-effctor"/>
</dbReference>
<evidence type="ECO:0000256" key="2">
    <source>
        <dbReference type="ARBA" id="ARBA00023125"/>
    </source>
</evidence>
<dbReference type="Proteomes" id="UP000199159">
    <property type="component" value="Unassembled WGS sequence"/>
</dbReference>
<dbReference type="Pfam" id="PF00196">
    <property type="entry name" value="GerE"/>
    <property type="match status" value="1"/>
</dbReference>
<dbReference type="GO" id="GO:0003677">
    <property type="term" value="F:DNA binding"/>
    <property type="evidence" value="ECO:0007669"/>
    <property type="project" value="UniProtKB-KW"/>
</dbReference>
<accession>A0A1H0WWB3</accession>
<evidence type="ECO:0000256" key="1">
    <source>
        <dbReference type="ARBA" id="ARBA00023015"/>
    </source>
</evidence>
<dbReference type="InterPro" id="IPR000792">
    <property type="entry name" value="Tscrpt_reg_LuxR_C"/>
</dbReference>
<dbReference type="InterPro" id="IPR029016">
    <property type="entry name" value="GAF-like_dom_sf"/>
</dbReference>
<dbReference type="CDD" id="cd06170">
    <property type="entry name" value="LuxR_C_like"/>
    <property type="match status" value="1"/>
</dbReference>
<dbReference type="SUPFAM" id="SSF46894">
    <property type="entry name" value="C-terminal effector domain of the bipartite response regulators"/>
    <property type="match status" value="1"/>
</dbReference>
<protein>
    <submittedName>
        <fullName evidence="5">Regulatory protein, luxR family</fullName>
    </submittedName>
</protein>
<keyword evidence="1" id="KW-0805">Transcription regulation</keyword>
<dbReference type="Gene3D" id="3.30.450.40">
    <property type="match status" value="1"/>
</dbReference>
<dbReference type="PROSITE" id="PS00622">
    <property type="entry name" value="HTH_LUXR_1"/>
    <property type="match status" value="1"/>
</dbReference>
<name>A0A1H0WWB3_9BACI</name>
<sequence>MILRWLVLKGLKILLEDLVETYYYSIGIDLLVIDNEQNIMAMNKNNKVSQLNHGDFIFNMVNSQESLDTSTVVNIDDIPDQNFIISPIMSGRSVYKYMLVAGPFAYQDTFDFSKVMSKVNVLSEVLMALINSYDKKKNIEERSKILSELMDSNLIDNSNLMIKLMDECHQRLYHMDFLGYAEKVDQHVFTVKHIVGSENSLLEGASFFVGEGLLGQCAALGKKMVWENLEVSTRIDFFKKHGMSPNHLYAFPLIDDGKCSGIWFGGTNRSVKMYEEDIELAEAYLTYAILSQKLIRMISKANDTSSYYHLLMDFLEVIAHSDNRESIIYKLLDIFISANVISTFGLTLKSDKFYSRGHFTDEMMDMHQKLLEGPINDDESHRELYTNVNGLIQRRLVTDNVFIGGITFTSGPEAIFDELIRVIDILVNISLDRLFICDHKVQLSKPRVTMEEDIRNQHDYQENVIQLDHHSYTGKTIDLEDIEKVKDVKSVIKQLPLTAREQEVLHLILEGLNNQEVAEDLTISIHTVKNHLTNIFRKLDVADRVQAMAKIYKIKYSS</sequence>
<organism evidence="5 6">
    <name type="scientific">Litchfieldia salsa</name>
    <dbReference type="NCBI Taxonomy" id="930152"/>
    <lineage>
        <taxon>Bacteria</taxon>
        <taxon>Bacillati</taxon>
        <taxon>Bacillota</taxon>
        <taxon>Bacilli</taxon>
        <taxon>Bacillales</taxon>
        <taxon>Bacillaceae</taxon>
        <taxon>Litchfieldia</taxon>
    </lineage>
</organism>
<dbReference type="PANTHER" id="PTHR44688">
    <property type="entry name" value="DNA-BINDING TRANSCRIPTIONAL ACTIVATOR DEVR_DOSR"/>
    <property type="match status" value="1"/>
</dbReference>
<keyword evidence="6" id="KW-1185">Reference proteome</keyword>
<dbReference type="AlphaFoldDB" id="A0A1H0WWB3"/>
<dbReference type="GO" id="GO:0045892">
    <property type="term" value="P:negative regulation of DNA-templated transcription"/>
    <property type="evidence" value="ECO:0007669"/>
    <property type="project" value="UniProtKB-ARBA"/>
</dbReference>
<dbReference type="Gene3D" id="1.10.10.10">
    <property type="entry name" value="Winged helix-like DNA-binding domain superfamily/Winged helix DNA-binding domain"/>
    <property type="match status" value="1"/>
</dbReference>
<dbReference type="SMART" id="SM00421">
    <property type="entry name" value="HTH_LUXR"/>
    <property type="match status" value="1"/>
</dbReference>